<dbReference type="Proteomes" id="UP000218377">
    <property type="component" value="Unassembled WGS sequence"/>
</dbReference>
<dbReference type="InterPro" id="IPR018656">
    <property type="entry name" value="DUF2087"/>
</dbReference>
<dbReference type="RefSeq" id="WP_096158643.1">
    <property type="nucleotide sequence ID" value="NZ_NRGX01000001.1"/>
</dbReference>
<comment type="caution">
    <text evidence="2">The sequence shown here is derived from an EMBL/GenBank/DDBJ whole genome shotgun (WGS) entry which is preliminary data.</text>
</comment>
<feature type="domain" description="DUF2087" evidence="1">
    <location>
        <begin position="61"/>
        <end position="129"/>
    </location>
</feature>
<evidence type="ECO:0000313" key="3">
    <source>
        <dbReference type="Proteomes" id="UP000218377"/>
    </source>
</evidence>
<dbReference type="Pfam" id="PF09860">
    <property type="entry name" value="DUF2087"/>
    <property type="match status" value="1"/>
</dbReference>
<accession>A0A2A3X7E8</accession>
<reference evidence="2 3" key="1">
    <citation type="journal article" date="2017" name="Elife">
        <title>Extensive horizontal gene transfer in cheese-associated bacteria.</title>
        <authorList>
            <person name="Bonham K.S."/>
            <person name="Wolfe B.E."/>
            <person name="Dutton R.J."/>
        </authorList>
    </citation>
    <scope>NUCLEOTIDE SEQUENCE [LARGE SCALE GENOMIC DNA]</scope>
    <source>
        <strain evidence="2 3">JB5</strain>
    </source>
</reference>
<proteinExistence type="predicted"/>
<protein>
    <recommendedName>
        <fullName evidence="1">DUF2087 domain-containing protein</fullName>
    </recommendedName>
</protein>
<sequence length="152" mass="17650">MTKHKDFKQLVRHRMSVTGENFTSARAALLDDQSRHRAAATAPEAEAFRAKTLRTFMRKGRLESIPTKRKALVVILLELLAAFDADRAYSEKDVNSILSAFHPDFARLRRELIDYRYLERNAHTGQYWVNSALPERRGNQLQETAVFEEFLR</sequence>
<gene>
    <name evidence="2" type="ORF">CIK79_16290</name>
</gene>
<evidence type="ECO:0000313" key="2">
    <source>
        <dbReference type="EMBL" id="PCC19715.1"/>
    </source>
</evidence>
<dbReference type="EMBL" id="NRGX01000001">
    <property type="protein sequence ID" value="PCC19715.1"/>
    <property type="molecule type" value="Genomic_DNA"/>
</dbReference>
<name>A0A2A3X7E8_BREAU</name>
<organism evidence="2 3">
    <name type="scientific">Brevibacterium aurantiacum</name>
    <dbReference type="NCBI Taxonomy" id="273384"/>
    <lineage>
        <taxon>Bacteria</taxon>
        <taxon>Bacillati</taxon>
        <taxon>Actinomycetota</taxon>
        <taxon>Actinomycetes</taxon>
        <taxon>Micrococcales</taxon>
        <taxon>Brevibacteriaceae</taxon>
        <taxon>Brevibacterium</taxon>
    </lineage>
</organism>
<evidence type="ECO:0000259" key="1">
    <source>
        <dbReference type="Pfam" id="PF09860"/>
    </source>
</evidence>
<dbReference type="AlphaFoldDB" id="A0A2A3X7E8"/>